<dbReference type="EMBL" id="JARK01001671">
    <property type="protein sequence ID" value="EYB83440.1"/>
    <property type="molecule type" value="Genomic_DNA"/>
</dbReference>
<accession>A0A016RYI6</accession>
<feature type="region of interest" description="Disordered" evidence="1">
    <location>
        <begin position="32"/>
        <end position="51"/>
    </location>
</feature>
<dbReference type="AlphaFoldDB" id="A0A016RYI6"/>
<organism evidence="2 3">
    <name type="scientific">Ancylostoma ceylanicum</name>
    <dbReference type="NCBI Taxonomy" id="53326"/>
    <lineage>
        <taxon>Eukaryota</taxon>
        <taxon>Metazoa</taxon>
        <taxon>Ecdysozoa</taxon>
        <taxon>Nematoda</taxon>
        <taxon>Chromadorea</taxon>
        <taxon>Rhabditida</taxon>
        <taxon>Rhabditina</taxon>
        <taxon>Rhabditomorpha</taxon>
        <taxon>Strongyloidea</taxon>
        <taxon>Ancylostomatidae</taxon>
        <taxon>Ancylostomatinae</taxon>
        <taxon>Ancylostoma</taxon>
    </lineage>
</organism>
<comment type="caution">
    <text evidence="2">The sequence shown here is derived from an EMBL/GenBank/DDBJ whole genome shotgun (WGS) entry which is preliminary data.</text>
</comment>
<evidence type="ECO:0000313" key="3">
    <source>
        <dbReference type="Proteomes" id="UP000024635"/>
    </source>
</evidence>
<sequence>MWGCSAERRVERRRGSACWLWLSASTSMENMSAMPQQTARPSMQSSCVSAQERRTAVPPPVGVWRLLYVCRPRLGTLLLLAKSIL</sequence>
<feature type="compositionally biased region" description="Polar residues" evidence="1">
    <location>
        <begin position="32"/>
        <end position="49"/>
    </location>
</feature>
<protein>
    <submittedName>
        <fullName evidence="2">Uncharacterized protein</fullName>
    </submittedName>
</protein>
<name>A0A016RYI6_9BILA</name>
<evidence type="ECO:0000313" key="2">
    <source>
        <dbReference type="EMBL" id="EYB83440.1"/>
    </source>
</evidence>
<evidence type="ECO:0000256" key="1">
    <source>
        <dbReference type="SAM" id="MobiDB-lite"/>
    </source>
</evidence>
<reference evidence="3" key="1">
    <citation type="journal article" date="2015" name="Nat. Genet.">
        <title>The genome and transcriptome of the zoonotic hookworm Ancylostoma ceylanicum identify infection-specific gene families.</title>
        <authorList>
            <person name="Schwarz E.M."/>
            <person name="Hu Y."/>
            <person name="Antoshechkin I."/>
            <person name="Miller M.M."/>
            <person name="Sternberg P.W."/>
            <person name="Aroian R.V."/>
        </authorList>
    </citation>
    <scope>NUCLEOTIDE SEQUENCE</scope>
    <source>
        <strain evidence="3">HY135</strain>
    </source>
</reference>
<keyword evidence="3" id="KW-1185">Reference proteome</keyword>
<gene>
    <name evidence="2" type="primary">Acey_s0335.g2865</name>
    <name evidence="2" type="ORF">Y032_0335g2865</name>
</gene>
<dbReference type="Proteomes" id="UP000024635">
    <property type="component" value="Unassembled WGS sequence"/>
</dbReference>
<proteinExistence type="predicted"/>